<proteinExistence type="predicted"/>
<evidence type="ECO:0000313" key="2">
    <source>
        <dbReference type="EMBL" id="MBB4908786.1"/>
    </source>
</evidence>
<evidence type="ECO:0000256" key="1">
    <source>
        <dbReference type="SAM" id="MobiDB-lite"/>
    </source>
</evidence>
<feature type="region of interest" description="Disordered" evidence="1">
    <location>
        <begin position="388"/>
        <end position="420"/>
    </location>
</feature>
<accession>A0A7W7Q8W7</accession>
<dbReference type="Proteomes" id="UP000520767">
    <property type="component" value="Unassembled WGS sequence"/>
</dbReference>
<protein>
    <submittedName>
        <fullName evidence="2">Prefoldin subunit 5</fullName>
    </submittedName>
</protein>
<name>A0A7W7Q8W7_9PSEU</name>
<evidence type="ECO:0000313" key="3">
    <source>
        <dbReference type="Proteomes" id="UP000520767"/>
    </source>
</evidence>
<feature type="compositionally biased region" description="Acidic residues" evidence="1">
    <location>
        <begin position="399"/>
        <end position="420"/>
    </location>
</feature>
<dbReference type="EMBL" id="JACHJQ010000005">
    <property type="protein sequence ID" value="MBB4908786.1"/>
    <property type="molecule type" value="Genomic_DNA"/>
</dbReference>
<dbReference type="AlphaFoldDB" id="A0A7W7Q8W7"/>
<comment type="caution">
    <text evidence="2">The sequence shown here is derived from an EMBL/GenBank/DDBJ whole genome shotgun (WGS) entry which is preliminary data.</text>
</comment>
<dbReference type="RefSeq" id="WP_184812890.1">
    <property type="nucleotide sequence ID" value="NZ_JACHJQ010000005.1"/>
</dbReference>
<reference evidence="2 3" key="1">
    <citation type="submission" date="2020-08" db="EMBL/GenBank/DDBJ databases">
        <title>Genomic Encyclopedia of Type Strains, Phase III (KMG-III): the genomes of soil and plant-associated and newly described type strains.</title>
        <authorList>
            <person name="Whitman W."/>
        </authorList>
    </citation>
    <scope>NUCLEOTIDE SEQUENCE [LARGE SCALE GENOMIC DNA]</scope>
    <source>
        <strain evidence="2 3">CECT 8960</strain>
    </source>
</reference>
<keyword evidence="3" id="KW-1185">Reference proteome</keyword>
<gene>
    <name evidence="2" type="ORF">FHR82_005039</name>
</gene>
<organism evidence="2 3">
    <name type="scientific">Actinophytocola algeriensis</name>
    <dbReference type="NCBI Taxonomy" id="1768010"/>
    <lineage>
        <taxon>Bacteria</taxon>
        <taxon>Bacillati</taxon>
        <taxon>Actinomycetota</taxon>
        <taxon>Actinomycetes</taxon>
        <taxon>Pseudonocardiales</taxon>
        <taxon>Pseudonocardiaceae</taxon>
    </lineage>
</organism>
<sequence length="420" mass="44931">MGFDVDEATVADFGHYLAAEAGYSLPTIETLARNEGMSANGFVGVLEPLGEAVTGDASVLVGSAFSLMQRKLCDLGDSIRAAARDYGHVEYGNVSMFDYSKLNEDTDEEISYGAGYGHDGYANYTEGGSSTFHYTSLEIGEIERPDTAYSDDLDDYGPVLTVLDWIWTECNVDGGKGFTDSLVSPLAGNYKSIEANGEAWTNVGTNFGLLAANLLSNGTTLATNHWEGDAATAFTQFLDVFWQKGAVWAGEKLGTFVAAGFNKIAEVSKAIAQVAVDAINAIVRAAARIATKAIPFVGWAWGVLESAAKWVGKVFGVDINDLIDDIQAIVEMVPAVLDLFDALKNIVETMQNYFNTLEELVNTVKQIPEIGNFSDAVATAESINESATALEEQKTQLEESSDTADDALNELDEIAENAGS</sequence>